<keyword evidence="4" id="KW-0378">Hydrolase</keyword>
<keyword evidence="5" id="KW-1185">Reference proteome</keyword>
<proteinExistence type="predicted"/>
<evidence type="ECO:0000313" key="5">
    <source>
        <dbReference type="Proteomes" id="UP000550401"/>
    </source>
</evidence>
<dbReference type="SUPFAM" id="SSF51261">
    <property type="entry name" value="Duplicated hybrid motif"/>
    <property type="match status" value="1"/>
</dbReference>
<dbReference type="InterPro" id="IPR050570">
    <property type="entry name" value="Cell_wall_metabolism_enzyme"/>
</dbReference>
<name>A0A839F961_9GAMM</name>
<evidence type="ECO:0000259" key="3">
    <source>
        <dbReference type="Pfam" id="PF01551"/>
    </source>
</evidence>
<evidence type="ECO:0000256" key="2">
    <source>
        <dbReference type="SAM" id="SignalP"/>
    </source>
</evidence>
<dbReference type="PANTHER" id="PTHR21666:SF289">
    <property type="entry name" value="L-ALA--D-GLU ENDOPEPTIDASE"/>
    <property type="match status" value="1"/>
</dbReference>
<keyword evidence="1 2" id="KW-0732">Signal</keyword>
<dbReference type="InterPro" id="IPR016047">
    <property type="entry name" value="M23ase_b-sheet_dom"/>
</dbReference>
<dbReference type="PANTHER" id="PTHR21666">
    <property type="entry name" value="PEPTIDASE-RELATED"/>
    <property type="match status" value="1"/>
</dbReference>
<dbReference type="AlphaFoldDB" id="A0A839F961"/>
<protein>
    <submittedName>
        <fullName evidence="4">Murein DD-endopeptidase MepM/ murein hydrolase activator NlpD</fullName>
    </submittedName>
</protein>
<accession>A0A839F961</accession>
<dbReference type="Pfam" id="PF01551">
    <property type="entry name" value="Peptidase_M23"/>
    <property type="match status" value="1"/>
</dbReference>
<dbReference type="CDD" id="cd12797">
    <property type="entry name" value="M23_peptidase"/>
    <property type="match status" value="1"/>
</dbReference>
<feature type="signal peptide" evidence="2">
    <location>
        <begin position="1"/>
        <end position="22"/>
    </location>
</feature>
<dbReference type="GO" id="GO:0004222">
    <property type="term" value="F:metalloendopeptidase activity"/>
    <property type="evidence" value="ECO:0007669"/>
    <property type="project" value="TreeGrafter"/>
</dbReference>
<dbReference type="RefSeq" id="WP_182531706.1">
    <property type="nucleotide sequence ID" value="NZ_JACGXL010000004.1"/>
</dbReference>
<evidence type="ECO:0000313" key="4">
    <source>
        <dbReference type="EMBL" id="MBA8888671.1"/>
    </source>
</evidence>
<sequence>MNRAARILLACTSAAAVVQASAGAPGEASEGRYRLPFADGTRVKVFDDATTHRPPGRVDLFAVEGKAPYRVVAAAAGRIVAIQDGYGEQQSGRAAKDCHNNYVWIEHANGEWSNYSHLAKGSVTGRAHRKVGDAVQAGDYLGDEGAVGCAMLDHVHFEIARPAQPDPIDAGGFLRDNDAAQRERTPRFCGVPGETVVKGQTVVARRCD</sequence>
<comment type="caution">
    <text evidence="4">The sequence shown here is derived from an EMBL/GenBank/DDBJ whole genome shotgun (WGS) entry which is preliminary data.</text>
</comment>
<reference evidence="4 5" key="1">
    <citation type="submission" date="2020-07" db="EMBL/GenBank/DDBJ databases">
        <title>Genomic Encyclopedia of Type Strains, Phase IV (KMG-V): Genome sequencing to study the core and pangenomes of soil and plant-associated prokaryotes.</title>
        <authorList>
            <person name="Whitman W."/>
        </authorList>
    </citation>
    <scope>NUCLEOTIDE SEQUENCE [LARGE SCALE GENOMIC DNA]</scope>
    <source>
        <strain evidence="4 5">RH2WT43</strain>
    </source>
</reference>
<dbReference type="Proteomes" id="UP000550401">
    <property type="component" value="Unassembled WGS sequence"/>
</dbReference>
<dbReference type="EMBL" id="JACGXL010000004">
    <property type="protein sequence ID" value="MBA8888671.1"/>
    <property type="molecule type" value="Genomic_DNA"/>
</dbReference>
<feature type="chain" id="PRO_5033046376" evidence="2">
    <location>
        <begin position="23"/>
        <end position="208"/>
    </location>
</feature>
<gene>
    <name evidence="4" type="ORF">FHW12_002904</name>
</gene>
<dbReference type="Gene3D" id="2.70.70.10">
    <property type="entry name" value="Glucose Permease (Domain IIA)"/>
    <property type="match status" value="1"/>
</dbReference>
<evidence type="ECO:0000256" key="1">
    <source>
        <dbReference type="ARBA" id="ARBA00022729"/>
    </source>
</evidence>
<organism evidence="4 5">
    <name type="scientific">Dokdonella fugitiva</name>
    <dbReference type="NCBI Taxonomy" id="328517"/>
    <lineage>
        <taxon>Bacteria</taxon>
        <taxon>Pseudomonadati</taxon>
        <taxon>Pseudomonadota</taxon>
        <taxon>Gammaproteobacteria</taxon>
        <taxon>Lysobacterales</taxon>
        <taxon>Rhodanobacteraceae</taxon>
        <taxon>Dokdonella</taxon>
    </lineage>
</organism>
<dbReference type="InterPro" id="IPR011055">
    <property type="entry name" value="Dup_hybrid_motif"/>
</dbReference>
<feature type="domain" description="M23ase beta-sheet core" evidence="3">
    <location>
        <begin position="59"/>
        <end position="161"/>
    </location>
</feature>